<keyword evidence="3" id="KW-1185">Reference proteome</keyword>
<feature type="transmembrane region" description="Helical" evidence="1">
    <location>
        <begin position="211"/>
        <end position="234"/>
    </location>
</feature>
<sequence>MEAELHDKFLFIIFANCTNFKKIMTDKQLSLWKDIKAYFDMSNDKDREAAIIEGITATISFRGANLWILIFAIFIASLGLNINSTAVIIGAMLISPLMGPILGIGLAVGINDLPLLKRAGKNLFIASMIGIITATIYFFLTPFKDTQSELLARTAPTIYDVLIALFGGAAGITAQCAKDKGNVIPGVAIATALMPPLCTAGYGLATGNLAYFAGAFFLYFINTVFITVATYIGVRLMRFHQTEFADAARRKFVHRVIAAIVILTMIPAGMMTLNLLKDSLFERQLGLFVKENLRFKGTEIVAKDVINDSTLKVVAVGNAISEEQIAKAQTQMNKYSGLKGIHLEIIQGMQPDSLIALEEEMGFIRPNTQDKVSLIQEQSLEIEKLKEAVTNYQRYDKATKVLRPEIKTLYPNVRSLTLTPVKEMPIDTLPPRKYVLALVKFAPKYKQSESERQRMKEWLRARTNSDSLVLVTTK</sequence>
<name>A0A133PXL5_9BACT</name>
<dbReference type="EMBL" id="LRQG01000197">
    <property type="protein sequence ID" value="KXA34745.1"/>
    <property type="molecule type" value="Genomic_DNA"/>
</dbReference>
<feature type="transmembrane region" description="Helical" evidence="1">
    <location>
        <begin position="64"/>
        <end position="82"/>
    </location>
</feature>
<dbReference type="PATRIC" id="fig|28128.5.peg.2274"/>
<dbReference type="STRING" id="28128.HMPREF3226_02210"/>
<feature type="transmembrane region" description="Helical" evidence="1">
    <location>
        <begin position="255"/>
        <end position="276"/>
    </location>
</feature>
<feature type="transmembrane region" description="Helical" evidence="1">
    <location>
        <begin position="122"/>
        <end position="140"/>
    </location>
</feature>
<feature type="transmembrane region" description="Helical" evidence="1">
    <location>
        <begin position="184"/>
        <end position="205"/>
    </location>
</feature>
<dbReference type="eggNOG" id="COG1808">
    <property type="taxonomic scope" value="Bacteria"/>
</dbReference>
<gene>
    <name evidence="2" type="ORF">HMPREF3226_02210</name>
</gene>
<feature type="transmembrane region" description="Helical" evidence="1">
    <location>
        <begin position="152"/>
        <end position="172"/>
    </location>
</feature>
<evidence type="ECO:0000256" key="1">
    <source>
        <dbReference type="SAM" id="Phobius"/>
    </source>
</evidence>
<keyword evidence="1" id="KW-0472">Membrane</keyword>
<reference evidence="3" key="1">
    <citation type="submission" date="2016-01" db="EMBL/GenBank/DDBJ databases">
        <authorList>
            <person name="Mitreva M."/>
            <person name="Pepin K.H."/>
            <person name="Mihindukulasuriya K.A."/>
            <person name="Fulton R."/>
            <person name="Fronick C."/>
            <person name="O'Laughlin M."/>
            <person name="Miner T."/>
            <person name="Herter B."/>
            <person name="Rosa B.A."/>
            <person name="Cordes M."/>
            <person name="Tomlinson C."/>
            <person name="Wollam A."/>
            <person name="Palsikar V.B."/>
            <person name="Mardis E.R."/>
            <person name="Wilson R.K."/>
        </authorList>
    </citation>
    <scope>NUCLEOTIDE SEQUENCE [LARGE SCALE GENOMIC DNA]</scope>
    <source>
        <strain evidence="3">MJR7716</strain>
    </source>
</reference>
<dbReference type="AlphaFoldDB" id="A0A133PXL5"/>
<dbReference type="PANTHER" id="PTHR20992:SF9">
    <property type="entry name" value="AT15442P-RELATED"/>
    <property type="match status" value="1"/>
</dbReference>
<dbReference type="Proteomes" id="UP000070533">
    <property type="component" value="Unassembled WGS sequence"/>
</dbReference>
<comment type="caution">
    <text evidence="2">The sequence shown here is derived from an EMBL/GenBank/DDBJ whole genome shotgun (WGS) entry which is preliminary data.</text>
</comment>
<protein>
    <submittedName>
        <fullName evidence="2">Hydrophobic domain protein</fullName>
    </submittedName>
</protein>
<evidence type="ECO:0000313" key="3">
    <source>
        <dbReference type="Proteomes" id="UP000070533"/>
    </source>
</evidence>
<accession>A0A133PXL5</accession>
<organism evidence="2 3">
    <name type="scientific">Prevotella corporis</name>
    <dbReference type="NCBI Taxonomy" id="28128"/>
    <lineage>
        <taxon>Bacteria</taxon>
        <taxon>Pseudomonadati</taxon>
        <taxon>Bacteroidota</taxon>
        <taxon>Bacteroidia</taxon>
        <taxon>Bacteroidales</taxon>
        <taxon>Prevotellaceae</taxon>
        <taxon>Prevotella</taxon>
    </lineage>
</organism>
<keyword evidence="1" id="KW-1133">Transmembrane helix</keyword>
<dbReference type="InterPro" id="IPR005240">
    <property type="entry name" value="DUF389"/>
</dbReference>
<feature type="transmembrane region" description="Helical" evidence="1">
    <location>
        <begin position="88"/>
        <end position="110"/>
    </location>
</feature>
<keyword evidence="1" id="KW-0812">Transmembrane</keyword>
<evidence type="ECO:0000313" key="2">
    <source>
        <dbReference type="EMBL" id="KXA34745.1"/>
    </source>
</evidence>
<dbReference type="Pfam" id="PF04087">
    <property type="entry name" value="DUF389"/>
    <property type="match status" value="1"/>
</dbReference>
<dbReference type="PANTHER" id="PTHR20992">
    <property type="entry name" value="AT15442P-RELATED"/>
    <property type="match status" value="1"/>
</dbReference>
<proteinExistence type="predicted"/>